<name>A0ACA9P7S9_9GLOM</name>
<feature type="non-terminal residue" evidence="1">
    <location>
        <position position="1"/>
    </location>
</feature>
<feature type="non-terminal residue" evidence="1">
    <location>
        <position position="141"/>
    </location>
</feature>
<dbReference type="EMBL" id="CAJVPW010021937">
    <property type="protein sequence ID" value="CAG8695413.1"/>
    <property type="molecule type" value="Genomic_DNA"/>
</dbReference>
<protein>
    <submittedName>
        <fullName evidence="1">2950_t:CDS:1</fullName>
    </submittedName>
</protein>
<reference evidence="1" key="1">
    <citation type="submission" date="2021-06" db="EMBL/GenBank/DDBJ databases">
        <authorList>
            <person name="Kallberg Y."/>
            <person name="Tangrot J."/>
            <person name="Rosling A."/>
        </authorList>
    </citation>
    <scope>NUCLEOTIDE SEQUENCE</scope>
    <source>
        <strain evidence="1">28 12/20/2015</strain>
    </source>
</reference>
<evidence type="ECO:0000313" key="2">
    <source>
        <dbReference type="Proteomes" id="UP000789366"/>
    </source>
</evidence>
<proteinExistence type="predicted"/>
<sequence length="141" mass="16194">AIISSNAPLSFVKDPEVIKLFNMIKPEYQLPSCKWISTNILDNIYENVQHGHESQILKIDNFSNQYHMGDNIYVIYKEIGISFGDKWIAFISDSGPDFKKAKHLIELVSSAMLKPQYPCITRWATFTKASKIILQVQRSLK</sequence>
<evidence type="ECO:0000313" key="1">
    <source>
        <dbReference type="EMBL" id="CAG8695413.1"/>
    </source>
</evidence>
<organism evidence="1 2">
    <name type="scientific">Cetraspora pellucida</name>
    <dbReference type="NCBI Taxonomy" id="1433469"/>
    <lineage>
        <taxon>Eukaryota</taxon>
        <taxon>Fungi</taxon>
        <taxon>Fungi incertae sedis</taxon>
        <taxon>Mucoromycota</taxon>
        <taxon>Glomeromycotina</taxon>
        <taxon>Glomeromycetes</taxon>
        <taxon>Diversisporales</taxon>
        <taxon>Gigasporaceae</taxon>
        <taxon>Cetraspora</taxon>
    </lineage>
</organism>
<keyword evidence="2" id="KW-1185">Reference proteome</keyword>
<comment type="caution">
    <text evidence="1">The sequence shown here is derived from an EMBL/GenBank/DDBJ whole genome shotgun (WGS) entry which is preliminary data.</text>
</comment>
<dbReference type="Proteomes" id="UP000789366">
    <property type="component" value="Unassembled WGS sequence"/>
</dbReference>
<accession>A0ACA9P7S9</accession>
<gene>
    <name evidence="1" type="ORF">SPELUC_LOCUS10983</name>
</gene>